<dbReference type="Proteomes" id="UP000295344">
    <property type="component" value="Unassembled WGS sequence"/>
</dbReference>
<dbReference type="AlphaFoldDB" id="A0A4R7FSU4"/>
<proteinExistence type="predicted"/>
<sequence length="171" mass="18833">MRGRIGRAYDRRVLGGMFGRIRRAAASRRRAPEHHVLAVPRAAPPPPAALVRLPRHPSQLLRTDAWLPITQLADQRIRAHRGDHLSIGEMVETVSHEVEDVVAAQPLEEAFVAWRTWAAVTGTPWPEGFHEHLVGASASEADDVEIALHVQADLAALMPQVVAARLSENRA</sequence>
<gene>
    <name evidence="1" type="ORF">CLV52_1408</name>
</gene>
<dbReference type="EMBL" id="SOAM01000001">
    <property type="protein sequence ID" value="TDS80838.1"/>
    <property type="molecule type" value="Genomic_DNA"/>
</dbReference>
<comment type="caution">
    <text evidence="1">The sequence shown here is derived from an EMBL/GenBank/DDBJ whole genome shotgun (WGS) entry which is preliminary data.</text>
</comment>
<organism evidence="1 2">
    <name type="scientific">Amnibacterium kyonggiense</name>
    <dbReference type="NCBI Taxonomy" id="595671"/>
    <lineage>
        <taxon>Bacteria</taxon>
        <taxon>Bacillati</taxon>
        <taxon>Actinomycetota</taxon>
        <taxon>Actinomycetes</taxon>
        <taxon>Micrococcales</taxon>
        <taxon>Microbacteriaceae</taxon>
        <taxon>Amnibacterium</taxon>
    </lineage>
</organism>
<reference evidence="1 2" key="1">
    <citation type="submission" date="2019-03" db="EMBL/GenBank/DDBJ databases">
        <title>Genomic Encyclopedia of Archaeal and Bacterial Type Strains, Phase II (KMG-II): from individual species to whole genera.</title>
        <authorList>
            <person name="Goeker M."/>
        </authorList>
    </citation>
    <scope>NUCLEOTIDE SEQUENCE [LARGE SCALE GENOMIC DNA]</scope>
    <source>
        <strain evidence="1 2">DSM 24782</strain>
    </source>
</reference>
<accession>A0A4R7FSU4</accession>
<evidence type="ECO:0000313" key="1">
    <source>
        <dbReference type="EMBL" id="TDS80838.1"/>
    </source>
</evidence>
<evidence type="ECO:0000313" key="2">
    <source>
        <dbReference type="Proteomes" id="UP000295344"/>
    </source>
</evidence>
<keyword evidence="2" id="KW-1185">Reference proteome</keyword>
<name>A0A4R7FSU4_9MICO</name>
<protein>
    <submittedName>
        <fullName evidence="1">Uncharacterized protein</fullName>
    </submittedName>
</protein>